<dbReference type="OrthoDB" id="9807213at2"/>
<reference evidence="6 7" key="1">
    <citation type="submission" date="2018-06" db="EMBL/GenBank/DDBJ databases">
        <title>Marinomonas sp. YLB-05 draft genome sequence.</title>
        <authorList>
            <person name="Yu L."/>
            <person name="Tang X."/>
        </authorList>
    </citation>
    <scope>NUCLEOTIDE SEQUENCE [LARGE SCALE GENOMIC DNA]</scope>
    <source>
        <strain evidence="6 7">YLB-05</strain>
    </source>
</reference>
<dbReference type="InterPro" id="IPR006145">
    <property type="entry name" value="PsdUridine_synth_RsuA/RluA"/>
</dbReference>
<gene>
    <name evidence="6" type="ORF">DN730_16200</name>
</gene>
<dbReference type="EC" id="5.4.99.-" evidence="3"/>
<evidence type="ECO:0000256" key="2">
    <source>
        <dbReference type="ARBA" id="ARBA00023235"/>
    </source>
</evidence>
<dbReference type="RefSeq" id="WP_115469192.1">
    <property type="nucleotide sequence ID" value="NZ_QKRA01000010.1"/>
</dbReference>
<protein>
    <recommendedName>
        <fullName evidence="3">Pseudouridine synthase</fullName>
        <ecNumber evidence="3">5.4.99.-</ecNumber>
    </recommendedName>
</protein>
<feature type="region of interest" description="Disordered" evidence="4">
    <location>
        <begin position="189"/>
        <end position="234"/>
    </location>
</feature>
<feature type="compositionally biased region" description="Polar residues" evidence="4">
    <location>
        <begin position="214"/>
        <end position="228"/>
    </location>
</feature>
<sequence>MLLILNKPFQVLSQFTSDGDKSTLAQYIDIPNVYAAGRLDFDSEGLLLLTDNGPLQHLIASPKFKLPKTYWVQVDGQITPKAIEQLRSGVELKDGKTLPAICNSIEEPEIWDRTPPIRERANIPTSWLELKITEGKNRQVRRMTAKVGFPTLRLIRAAIGPYSIENLAVGQYKHVEIDESLQQQVQNFEREKARKASTPNRRGTGRGSGKVFNDQRNTGRSGGSQPASRTRRKR</sequence>
<keyword evidence="7" id="KW-1185">Reference proteome</keyword>
<dbReference type="InterPro" id="IPR000748">
    <property type="entry name" value="PsdUridine_synth_RsuA/RluB/E/F"/>
</dbReference>
<dbReference type="Pfam" id="PF00849">
    <property type="entry name" value="PseudoU_synth_2"/>
    <property type="match status" value="1"/>
</dbReference>
<dbReference type="InterPro" id="IPR020103">
    <property type="entry name" value="PsdUridine_synth_cat_dom_sf"/>
</dbReference>
<dbReference type="GO" id="GO:0003723">
    <property type="term" value="F:RNA binding"/>
    <property type="evidence" value="ECO:0007669"/>
    <property type="project" value="InterPro"/>
</dbReference>
<dbReference type="PANTHER" id="PTHR47683:SF2">
    <property type="entry name" value="RNA-BINDING S4 DOMAIN-CONTAINING PROTEIN"/>
    <property type="match status" value="1"/>
</dbReference>
<feature type="domain" description="Pseudouridine synthase RsuA/RluA-like" evidence="5">
    <location>
        <begin position="2"/>
        <end position="145"/>
    </location>
</feature>
<dbReference type="PANTHER" id="PTHR47683">
    <property type="entry name" value="PSEUDOURIDINE SYNTHASE FAMILY PROTEIN-RELATED"/>
    <property type="match status" value="1"/>
</dbReference>
<dbReference type="AlphaFoldDB" id="A0A370U5J7"/>
<evidence type="ECO:0000256" key="1">
    <source>
        <dbReference type="ARBA" id="ARBA00008348"/>
    </source>
</evidence>
<dbReference type="Gene3D" id="3.30.70.1560">
    <property type="entry name" value="Alpha-L RNA-binding motif"/>
    <property type="match status" value="1"/>
</dbReference>
<dbReference type="EMBL" id="QKRA01000010">
    <property type="protein sequence ID" value="RDL43041.1"/>
    <property type="molecule type" value="Genomic_DNA"/>
</dbReference>
<organism evidence="6 7">
    <name type="scientific">Marinomonas piezotolerans</name>
    <dbReference type="NCBI Taxonomy" id="2213058"/>
    <lineage>
        <taxon>Bacteria</taxon>
        <taxon>Pseudomonadati</taxon>
        <taxon>Pseudomonadota</taxon>
        <taxon>Gammaproteobacteria</taxon>
        <taxon>Oceanospirillales</taxon>
        <taxon>Oceanospirillaceae</taxon>
        <taxon>Marinomonas</taxon>
    </lineage>
</organism>
<dbReference type="SUPFAM" id="SSF55120">
    <property type="entry name" value="Pseudouridine synthase"/>
    <property type="match status" value="1"/>
</dbReference>
<dbReference type="GO" id="GO:0140098">
    <property type="term" value="F:catalytic activity, acting on RNA"/>
    <property type="evidence" value="ECO:0007669"/>
    <property type="project" value="UniProtKB-ARBA"/>
</dbReference>
<keyword evidence="2 3" id="KW-0413">Isomerase</keyword>
<comment type="caution">
    <text evidence="6">The sequence shown here is derived from an EMBL/GenBank/DDBJ whole genome shotgun (WGS) entry which is preliminary data.</text>
</comment>
<accession>A0A370U5J7</accession>
<dbReference type="PROSITE" id="PS01149">
    <property type="entry name" value="PSI_RSU"/>
    <property type="match status" value="1"/>
</dbReference>
<dbReference type="Gene3D" id="3.30.70.580">
    <property type="entry name" value="Pseudouridine synthase I, catalytic domain, N-terminal subdomain"/>
    <property type="match status" value="1"/>
</dbReference>
<evidence type="ECO:0000313" key="7">
    <source>
        <dbReference type="Proteomes" id="UP000254326"/>
    </source>
</evidence>
<dbReference type="GO" id="GO:0001522">
    <property type="term" value="P:pseudouridine synthesis"/>
    <property type="evidence" value="ECO:0007669"/>
    <property type="project" value="InterPro"/>
</dbReference>
<evidence type="ECO:0000256" key="3">
    <source>
        <dbReference type="RuleBase" id="RU003887"/>
    </source>
</evidence>
<evidence type="ECO:0000259" key="5">
    <source>
        <dbReference type="Pfam" id="PF00849"/>
    </source>
</evidence>
<evidence type="ECO:0000256" key="4">
    <source>
        <dbReference type="SAM" id="MobiDB-lite"/>
    </source>
</evidence>
<dbReference type="Proteomes" id="UP000254326">
    <property type="component" value="Unassembled WGS sequence"/>
</dbReference>
<dbReference type="NCBIfam" id="TIGR00093">
    <property type="entry name" value="pseudouridine synthase"/>
    <property type="match status" value="1"/>
</dbReference>
<dbReference type="GO" id="GO:0006364">
    <property type="term" value="P:rRNA processing"/>
    <property type="evidence" value="ECO:0007669"/>
    <property type="project" value="UniProtKB-ARBA"/>
</dbReference>
<comment type="similarity">
    <text evidence="1 3">Belongs to the pseudouridine synthase RsuA family.</text>
</comment>
<evidence type="ECO:0000313" key="6">
    <source>
        <dbReference type="EMBL" id="RDL43041.1"/>
    </source>
</evidence>
<dbReference type="GO" id="GO:0009982">
    <property type="term" value="F:pseudouridine synthase activity"/>
    <property type="evidence" value="ECO:0007669"/>
    <property type="project" value="InterPro"/>
</dbReference>
<name>A0A370U5J7_9GAMM</name>
<dbReference type="InterPro" id="IPR042092">
    <property type="entry name" value="PsdUridine_s_RsuA/RluB/E/F_cat"/>
</dbReference>
<dbReference type="InterPro" id="IPR050343">
    <property type="entry name" value="RsuA_PseudoU_synthase"/>
</dbReference>
<dbReference type="InterPro" id="IPR020094">
    <property type="entry name" value="TruA/RsuA/RluB/E/F_N"/>
</dbReference>
<dbReference type="InterPro" id="IPR018496">
    <property type="entry name" value="PsdUridine_synth_RsuA/RluB_CS"/>
</dbReference>
<proteinExistence type="inferred from homology"/>